<gene>
    <name evidence="1" type="ORF">Baya_3082</name>
</gene>
<sequence>MTHKKETQKDKLSMAGGVDMRLRGALDMLWQRHSAQHTITCKKLSGPLEARWKLRRAAVFHNHIGPPFRVSTACQIETLLIPNYPK</sequence>
<organism evidence="1 2">
    <name type="scientific">Bagarius yarrelli</name>
    <name type="common">Goonch</name>
    <name type="synonym">Bagrus yarrelli</name>
    <dbReference type="NCBI Taxonomy" id="175774"/>
    <lineage>
        <taxon>Eukaryota</taxon>
        <taxon>Metazoa</taxon>
        <taxon>Chordata</taxon>
        <taxon>Craniata</taxon>
        <taxon>Vertebrata</taxon>
        <taxon>Euteleostomi</taxon>
        <taxon>Actinopterygii</taxon>
        <taxon>Neopterygii</taxon>
        <taxon>Teleostei</taxon>
        <taxon>Ostariophysi</taxon>
        <taxon>Siluriformes</taxon>
        <taxon>Sisoridae</taxon>
        <taxon>Sisorinae</taxon>
        <taxon>Bagarius</taxon>
    </lineage>
</organism>
<keyword evidence="2" id="KW-1185">Reference proteome</keyword>
<name>A0A556TUE0_BAGYA</name>
<dbReference type="Proteomes" id="UP000319801">
    <property type="component" value="Unassembled WGS sequence"/>
</dbReference>
<dbReference type="EMBL" id="VCAZ01000019">
    <property type="protein sequence ID" value="TSK72098.1"/>
    <property type="molecule type" value="Genomic_DNA"/>
</dbReference>
<reference evidence="1 2" key="1">
    <citation type="journal article" date="2019" name="Genome Biol. Evol.">
        <title>Whole-Genome Sequencing of the Giant Devil Catfish, Bagarius yarrelli.</title>
        <authorList>
            <person name="Jiang W."/>
            <person name="Lv Y."/>
            <person name="Cheng L."/>
            <person name="Yang K."/>
            <person name="Chao B."/>
            <person name="Wang X."/>
            <person name="Li Y."/>
            <person name="Pan X."/>
            <person name="You X."/>
            <person name="Zhang Y."/>
            <person name="Yang J."/>
            <person name="Li J."/>
            <person name="Zhang X."/>
            <person name="Liu S."/>
            <person name="Sun C."/>
            <person name="Yang J."/>
            <person name="Shi Q."/>
        </authorList>
    </citation>
    <scope>NUCLEOTIDE SEQUENCE [LARGE SCALE GENOMIC DNA]</scope>
    <source>
        <strain evidence="1">JWS20170419001</strain>
        <tissue evidence="1">Muscle</tissue>
    </source>
</reference>
<evidence type="ECO:0000313" key="1">
    <source>
        <dbReference type="EMBL" id="TSK72098.1"/>
    </source>
</evidence>
<proteinExistence type="predicted"/>
<protein>
    <submittedName>
        <fullName evidence="1">Uncharacterized protein</fullName>
    </submittedName>
</protein>
<accession>A0A556TUE0</accession>
<comment type="caution">
    <text evidence="1">The sequence shown here is derived from an EMBL/GenBank/DDBJ whole genome shotgun (WGS) entry which is preliminary data.</text>
</comment>
<dbReference type="AlphaFoldDB" id="A0A556TUE0"/>
<evidence type="ECO:0000313" key="2">
    <source>
        <dbReference type="Proteomes" id="UP000319801"/>
    </source>
</evidence>